<dbReference type="PANTHER" id="PTHR35149:SF2">
    <property type="entry name" value="DUF262 DOMAIN-CONTAINING PROTEIN"/>
    <property type="match status" value="1"/>
</dbReference>
<gene>
    <name evidence="3" type="ORF">NCTC9426_02884</name>
</gene>
<dbReference type="Pfam" id="PF03235">
    <property type="entry name" value="GmrSD_N"/>
    <property type="match status" value="1"/>
</dbReference>
<dbReference type="InterPro" id="IPR057156">
    <property type="entry name" value="DUF7834"/>
</dbReference>
<protein>
    <submittedName>
        <fullName evidence="3">Uncharacterized conserved protein</fullName>
    </submittedName>
</protein>
<dbReference type="InterPro" id="IPR004919">
    <property type="entry name" value="GmrSD_N"/>
</dbReference>
<dbReference type="Proteomes" id="UP000254133">
    <property type="component" value="Unassembled WGS sequence"/>
</dbReference>
<feature type="domain" description="GmrSD restriction endonucleases N-terminal" evidence="1">
    <location>
        <begin position="15"/>
        <end position="182"/>
    </location>
</feature>
<feature type="domain" description="DUF7834" evidence="2">
    <location>
        <begin position="195"/>
        <end position="418"/>
    </location>
</feature>
<organism evidence="3 4">
    <name type="scientific">Moraxella bovis</name>
    <dbReference type="NCBI Taxonomy" id="476"/>
    <lineage>
        <taxon>Bacteria</taxon>
        <taxon>Pseudomonadati</taxon>
        <taxon>Pseudomonadota</taxon>
        <taxon>Gammaproteobacteria</taxon>
        <taxon>Moraxellales</taxon>
        <taxon>Moraxellaceae</taxon>
        <taxon>Moraxella</taxon>
    </lineage>
</organism>
<dbReference type="AlphaFoldDB" id="A0A378Q0U6"/>
<evidence type="ECO:0000313" key="4">
    <source>
        <dbReference type="Proteomes" id="UP000254133"/>
    </source>
</evidence>
<accession>A0A378Q0U6</accession>
<reference evidence="3 4" key="1">
    <citation type="submission" date="2018-06" db="EMBL/GenBank/DDBJ databases">
        <authorList>
            <consortium name="Pathogen Informatics"/>
            <person name="Doyle S."/>
        </authorList>
    </citation>
    <scope>NUCLEOTIDE SEQUENCE [LARGE SCALE GENOMIC DNA]</scope>
    <source>
        <strain evidence="3 4">NCTC9426</strain>
    </source>
</reference>
<dbReference type="PANTHER" id="PTHR35149">
    <property type="entry name" value="SLL5132 PROTEIN"/>
    <property type="match status" value="1"/>
</dbReference>
<name>A0A378Q0U6_MORBO</name>
<evidence type="ECO:0000259" key="2">
    <source>
        <dbReference type="Pfam" id="PF25202"/>
    </source>
</evidence>
<evidence type="ECO:0000313" key="3">
    <source>
        <dbReference type="EMBL" id="STY94146.1"/>
    </source>
</evidence>
<proteinExistence type="predicted"/>
<evidence type="ECO:0000259" key="1">
    <source>
        <dbReference type="Pfam" id="PF03235"/>
    </source>
</evidence>
<dbReference type="RefSeq" id="WP_115370180.1">
    <property type="nucleotide sequence ID" value="NZ_UGPZ01000003.1"/>
</dbReference>
<sequence length="442" mass="51933">MTERNVEVGIETVNKMFDRKLTIPDYQRPYKWQTKHIKQLVDDIYSYFIKDKTQECRLGVIVLHKDEGKDEYNIVDGQQRLTSLFLLLYVLDGNKNPFGEPNFTNNKFNHSQSVEHIKQNYEYLESYVADLGLGDDFKNFILGKCTFATVILTDIDEAFQYFDSQNSRGKSLETYDLLKAYHLREIGGVCDVYGLVETWEKNAAIKADVLNQPAWLKLIISDILSRYRRWELNISAESFEKQDVDIFKGLSRQNRQNFPRLFKRYDYEIQMNGVILDGERFFEYVEHYKAQYESLFADGGLVNNPEIVIPNTQTPLFSHLKQNATINKGDGFVFMLFVIMVMRYYDKFGDYKLDKAVVKIARWAYFLRFYHKSIYFPSVENHLWQADGLYVALQQVIEPEQFLSFNIGKTEKRTDSKNVNYLNELLNGFYDDKTQSDTGEKS</sequence>
<dbReference type="Pfam" id="PF25202">
    <property type="entry name" value="DUF7834"/>
    <property type="match status" value="1"/>
</dbReference>
<dbReference type="EMBL" id="UGPZ01000003">
    <property type="protein sequence ID" value="STY94146.1"/>
    <property type="molecule type" value="Genomic_DNA"/>
</dbReference>